<dbReference type="PANTHER" id="PTHR34921:SF1">
    <property type="entry name" value="MEIOTIC RECOMBINATION PROTEIN REC114"/>
    <property type="match status" value="1"/>
</dbReference>
<protein>
    <submittedName>
        <fullName evidence="2">Meiotic recombination protein REC114</fullName>
    </submittedName>
</protein>
<dbReference type="CTD" id="283677"/>
<dbReference type="GeneID" id="102198128"/>
<name>A0A9Y3QY72_9CICH</name>
<dbReference type="InterPro" id="IPR029168">
    <property type="entry name" value="REC114L"/>
</dbReference>
<dbReference type="Proteomes" id="UP000695023">
    <property type="component" value="Unplaced"/>
</dbReference>
<dbReference type="PANTHER" id="PTHR34921">
    <property type="entry name" value="MEIOTIC RECOMBINATION PROTEIN REC114"/>
    <property type="match status" value="1"/>
</dbReference>
<accession>A0A9Y3QY72</accession>
<proteinExistence type="predicted"/>
<sequence length="80" mass="9089">MISTRIWKLKRYGRFIPGSKETGVTPWKVLEAKDNKPEIVLTIVESGHLLVLQGQESLTKGFNEGHMKYSVEELDISAQM</sequence>
<dbReference type="Pfam" id="PF15165">
    <property type="entry name" value="REC114-like"/>
    <property type="match status" value="1"/>
</dbReference>
<dbReference type="RefSeq" id="XP_005727756.1">
    <property type="nucleotide sequence ID" value="XM_005727699.2"/>
</dbReference>
<organism evidence="1 2">
    <name type="scientific">Pundamilia nyererei</name>
    <dbReference type="NCBI Taxonomy" id="303518"/>
    <lineage>
        <taxon>Eukaryota</taxon>
        <taxon>Metazoa</taxon>
        <taxon>Chordata</taxon>
        <taxon>Craniata</taxon>
        <taxon>Vertebrata</taxon>
        <taxon>Euteleostomi</taxon>
        <taxon>Actinopterygii</taxon>
        <taxon>Neopterygii</taxon>
        <taxon>Teleostei</taxon>
        <taxon>Neoteleostei</taxon>
        <taxon>Acanthomorphata</taxon>
        <taxon>Ovalentaria</taxon>
        <taxon>Cichlomorphae</taxon>
        <taxon>Cichliformes</taxon>
        <taxon>Cichlidae</taxon>
        <taxon>African cichlids</taxon>
        <taxon>Pseudocrenilabrinae</taxon>
        <taxon>Haplochromini</taxon>
        <taxon>Pundamilia</taxon>
    </lineage>
</organism>
<dbReference type="AlphaFoldDB" id="A0A9Y3QY72"/>
<gene>
    <name evidence="2" type="primary">rec114</name>
</gene>
<keyword evidence="1" id="KW-1185">Reference proteome</keyword>
<evidence type="ECO:0000313" key="1">
    <source>
        <dbReference type="Proteomes" id="UP000695023"/>
    </source>
</evidence>
<reference evidence="2" key="1">
    <citation type="submission" date="2025-08" db="UniProtKB">
        <authorList>
            <consortium name="RefSeq"/>
        </authorList>
    </citation>
    <scope>IDENTIFICATION</scope>
</reference>
<evidence type="ECO:0000313" key="2">
    <source>
        <dbReference type="RefSeq" id="XP_005727756.1"/>
    </source>
</evidence>